<evidence type="ECO:0000259" key="10">
    <source>
        <dbReference type="PROSITE" id="PS51462"/>
    </source>
</evidence>
<evidence type="ECO:0000256" key="4">
    <source>
        <dbReference type="ARBA" id="ARBA00022723"/>
    </source>
</evidence>
<keyword evidence="12" id="KW-1185">Reference proteome</keyword>
<reference evidence="11 12" key="1">
    <citation type="journal article" date="2024" name="Nat. Commun.">
        <title>Phylogenomics reveals the evolutionary origins of lichenization in chlorophyte algae.</title>
        <authorList>
            <person name="Puginier C."/>
            <person name="Libourel C."/>
            <person name="Otte J."/>
            <person name="Skaloud P."/>
            <person name="Haon M."/>
            <person name="Grisel S."/>
            <person name="Petersen M."/>
            <person name="Berrin J.G."/>
            <person name="Delaux P.M."/>
            <person name="Dal Grande F."/>
            <person name="Keller J."/>
        </authorList>
    </citation>
    <scope>NUCLEOTIDE SEQUENCE [LARGE SCALE GENOMIC DNA]</scope>
    <source>
        <strain evidence="11 12">SAG 2043</strain>
    </source>
</reference>
<dbReference type="Pfam" id="PF09296">
    <property type="entry name" value="NUDIX-like"/>
    <property type="match status" value="1"/>
</dbReference>
<dbReference type="GO" id="GO:0006742">
    <property type="term" value="P:NADP+ catabolic process"/>
    <property type="evidence" value="ECO:0007669"/>
    <property type="project" value="TreeGrafter"/>
</dbReference>
<dbReference type="InterPro" id="IPR000086">
    <property type="entry name" value="NUDIX_hydrolase_dom"/>
</dbReference>
<dbReference type="PROSITE" id="PS51462">
    <property type="entry name" value="NUDIX"/>
    <property type="match status" value="1"/>
</dbReference>
<evidence type="ECO:0000256" key="6">
    <source>
        <dbReference type="ARBA" id="ARBA00022842"/>
    </source>
</evidence>
<dbReference type="InterPro" id="IPR015375">
    <property type="entry name" value="NADH_PPase-like_N"/>
</dbReference>
<gene>
    <name evidence="11" type="ORF">WJX72_006897</name>
</gene>
<dbReference type="InterPro" id="IPR007702">
    <property type="entry name" value="Janus"/>
</dbReference>
<feature type="binding site" evidence="9">
    <location>
        <position position="440"/>
    </location>
    <ligand>
        <name>substrate</name>
    </ligand>
</feature>
<evidence type="ECO:0000313" key="12">
    <source>
        <dbReference type="Proteomes" id="UP001489004"/>
    </source>
</evidence>
<dbReference type="InterPro" id="IPR038596">
    <property type="entry name" value="Janus_sf"/>
</dbReference>
<protein>
    <recommendedName>
        <fullName evidence="3">NAD(+) diphosphatase</fullName>
        <ecNumber evidence="3">3.6.1.22</ecNumber>
    </recommendedName>
</protein>
<evidence type="ECO:0000256" key="8">
    <source>
        <dbReference type="PIRSR" id="PIRSR607702-1"/>
    </source>
</evidence>
<dbReference type="CDD" id="cd03429">
    <property type="entry name" value="NUDIX_NADH_pyrophosphatase_Nudt13"/>
    <property type="match status" value="1"/>
</dbReference>
<dbReference type="PANTHER" id="PTHR42904:SF8">
    <property type="entry name" value="NAD(+) DIPHOSPHATASE"/>
    <property type="match status" value="1"/>
</dbReference>
<comment type="cofactor">
    <cofactor evidence="1">
        <name>Mg(2+)</name>
        <dbReference type="ChEBI" id="CHEBI:18420"/>
    </cofactor>
</comment>
<evidence type="ECO:0000256" key="7">
    <source>
        <dbReference type="ARBA" id="ARBA00023027"/>
    </source>
</evidence>
<evidence type="ECO:0000313" key="11">
    <source>
        <dbReference type="EMBL" id="KAK9804809.1"/>
    </source>
</evidence>
<evidence type="ECO:0000256" key="9">
    <source>
        <dbReference type="PIRSR" id="PIRSR607702-2"/>
    </source>
</evidence>
<dbReference type="InterPro" id="IPR020084">
    <property type="entry name" value="NUDIX_hydrolase_CS"/>
</dbReference>
<evidence type="ECO:0000256" key="2">
    <source>
        <dbReference type="ARBA" id="ARBA00010971"/>
    </source>
</evidence>
<keyword evidence="6" id="KW-0460">Magnesium</keyword>
<dbReference type="SUPFAM" id="SSF55811">
    <property type="entry name" value="Nudix"/>
    <property type="match status" value="1"/>
</dbReference>
<dbReference type="GO" id="GO:0019677">
    <property type="term" value="P:NAD+ catabolic process"/>
    <property type="evidence" value="ECO:0007669"/>
    <property type="project" value="TreeGrafter"/>
</dbReference>
<dbReference type="InterPro" id="IPR015797">
    <property type="entry name" value="NUDIX_hydrolase-like_dom_sf"/>
</dbReference>
<feature type="active site" description="Proton acceptor" evidence="8">
    <location>
        <position position="466"/>
    </location>
</feature>
<dbReference type="Pfam" id="PF00293">
    <property type="entry name" value="NUDIX"/>
    <property type="match status" value="1"/>
</dbReference>
<dbReference type="Gene3D" id="3.50.20.20">
    <property type="entry name" value="Janus/Ocnus"/>
    <property type="match status" value="1"/>
</dbReference>
<dbReference type="Gene3D" id="3.90.79.10">
    <property type="entry name" value="Nucleoside Triphosphate Pyrophosphohydrolase"/>
    <property type="match status" value="1"/>
</dbReference>
<dbReference type="EMBL" id="JALJOR010000017">
    <property type="protein sequence ID" value="KAK9804809.1"/>
    <property type="molecule type" value="Genomic_DNA"/>
</dbReference>
<dbReference type="SUPFAM" id="SSF143724">
    <property type="entry name" value="PHP14-like"/>
    <property type="match status" value="1"/>
</dbReference>
<dbReference type="GO" id="GO:0005829">
    <property type="term" value="C:cytosol"/>
    <property type="evidence" value="ECO:0007669"/>
    <property type="project" value="TreeGrafter"/>
</dbReference>
<sequence length="538" mass="58630">MHSSACKVQQLARQVLRHRTCQHACLQNLTVQQRQPGLSLWRCLSTATENTQAATRDQPKPPYYADLPIDRAGHVRKDPTKLDALARDPRAQLIPLHRGKTLLQPAAGSNGSSSSSSARWKPVIIQRLADVGGLADPAVGLLFLGLQPDGAPVFAAEVQRPEAAVELAESEQADWVDLRREGPFMDGKEASLLAWAGGLATWNRNHVYCGRSGEMTQPLQGGHSRGMEEGHRDQTYPRIDPAVIMLVSCGDYVLLGRSARWAPGRHSLLAGFAEIGETLEMAVAREVYEEARVVVDPRTIRYHSSQPWPFPQSLMVGFMAEARHSQDGSARQGLDLLEGPGKAAALQVGLRPEEVDAVLGSAQPLPQADADELADARWFHRHWLRRMVAGTAPHQGNFSLPGRYAIARSVITTWLEQDDGSACSAGDALGEVEIDEGVFKYVLLRVSDAQGSSKLVVRGSAAASWHQDVLDAASREAAQYRLKVEPLGGGRIEHHADTKVISIYGYSSAFGQAPHAVTAGLVRKWFPLHDVTVSYEGY</sequence>
<dbReference type="Proteomes" id="UP001489004">
    <property type="component" value="Unassembled WGS sequence"/>
</dbReference>
<dbReference type="EC" id="3.6.1.22" evidence="3"/>
<name>A0AAW1PAL9_9CHLO</name>
<dbReference type="InterPro" id="IPR049734">
    <property type="entry name" value="NudC-like_C"/>
</dbReference>
<dbReference type="InterPro" id="IPR050241">
    <property type="entry name" value="NAD-cap_RNA_hydrolase_NudC"/>
</dbReference>
<dbReference type="Pfam" id="PF05005">
    <property type="entry name" value="Ocnus"/>
    <property type="match status" value="1"/>
</dbReference>
<dbReference type="PANTHER" id="PTHR42904">
    <property type="entry name" value="NUDIX HYDROLASE, NUDC SUBFAMILY"/>
    <property type="match status" value="1"/>
</dbReference>
<evidence type="ECO:0000256" key="1">
    <source>
        <dbReference type="ARBA" id="ARBA00001946"/>
    </source>
</evidence>
<comment type="similarity">
    <text evidence="2">Belongs to the janus family.</text>
</comment>
<dbReference type="GO" id="GO:0035529">
    <property type="term" value="F:NADH pyrophosphatase activity"/>
    <property type="evidence" value="ECO:0007669"/>
    <property type="project" value="TreeGrafter"/>
</dbReference>
<proteinExistence type="inferred from homology"/>
<dbReference type="NCBIfam" id="NF001299">
    <property type="entry name" value="PRK00241.1"/>
    <property type="match status" value="1"/>
</dbReference>
<comment type="caution">
    <text evidence="11">The sequence shown here is derived from an EMBL/GenBank/DDBJ whole genome shotgun (WGS) entry which is preliminary data.</text>
</comment>
<keyword evidence="5" id="KW-0378">Hydrolase</keyword>
<keyword evidence="7" id="KW-0520">NAD</keyword>
<evidence type="ECO:0000256" key="3">
    <source>
        <dbReference type="ARBA" id="ARBA00012381"/>
    </source>
</evidence>
<dbReference type="Gene3D" id="3.90.79.20">
    <property type="match status" value="1"/>
</dbReference>
<dbReference type="AlphaFoldDB" id="A0AAW1PAL9"/>
<organism evidence="11 12">
    <name type="scientific">[Myrmecia] bisecta</name>
    <dbReference type="NCBI Taxonomy" id="41462"/>
    <lineage>
        <taxon>Eukaryota</taxon>
        <taxon>Viridiplantae</taxon>
        <taxon>Chlorophyta</taxon>
        <taxon>core chlorophytes</taxon>
        <taxon>Trebouxiophyceae</taxon>
        <taxon>Trebouxiales</taxon>
        <taxon>Trebouxiaceae</taxon>
        <taxon>Myrmecia</taxon>
    </lineage>
</organism>
<keyword evidence="4" id="KW-0479">Metal-binding</keyword>
<accession>A0AAW1PAL9</accession>
<feature type="domain" description="Nudix hydrolase" evidence="10">
    <location>
        <begin position="237"/>
        <end position="404"/>
    </location>
</feature>
<dbReference type="PROSITE" id="PS00893">
    <property type="entry name" value="NUDIX_BOX"/>
    <property type="match status" value="1"/>
</dbReference>
<dbReference type="GO" id="GO:0046872">
    <property type="term" value="F:metal ion binding"/>
    <property type="evidence" value="ECO:0007669"/>
    <property type="project" value="UniProtKB-KW"/>
</dbReference>
<dbReference type="GO" id="GO:0005777">
    <property type="term" value="C:peroxisome"/>
    <property type="evidence" value="ECO:0007669"/>
    <property type="project" value="TreeGrafter"/>
</dbReference>
<evidence type="ECO:0000256" key="5">
    <source>
        <dbReference type="ARBA" id="ARBA00022801"/>
    </source>
</evidence>